<comment type="similarity">
    <text evidence="1">Belongs to the adrenodoxin/putidaredoxin family.</text>
</comment>
<dbReference type="InterPro" id="IPR001041">
    <property type="entry name" value="2Fe-2S_ferredoxin-type"/>
</dbReference>
<accession>A0ABZ2LF52</accession>
<keyword evidence="4" id="KW-0408">Iron</keyword>
<dbReference type="RefSeq" id="WP_394837037.1">
    <property type="nucleotide sequence ID" value="NZ_CP089929.1"/>
</dbReference>
<dbReference type="Proteomes" id="UP001374803">
    <property type="component" value="Chromosome"/>
</dbReference>
<evidence type="ECO:0000256" key="4">
    <source>
        <dbReference type="ARBA" id="ARBA00023004"/>
    </source>
</evidence>
<keyword evidence="3" id="KW-0479">Metal-binding</keyword>
<dbReference type="EMBL" id="CP089983">
    <property type="protein sequence ID" value="WXB07377.1"/>
    <property type="molecule type" value="Genomic_DNA"/>
</dbReference>
<evidence type="ECO:0000256" key="2">
    <source>
        <dbReference type="ARBA" id="ARBA00022714"/>
    </source>
</evidence>
<keyword evidence="9" id="KW-1185">Reference proteome</keyword>
<evidence type="ECO:0000256" key="1">
    <source>
        <dbReference type="ARBA" id="ARBA00010914"/>
    </source>
</evidence>
<dbReference type="InterPro" id="IPR036010">
    <property type="entry name" value="2Fe-2S_ferredoxin-like_sf"/>
</dbReference>
<keyword evidence="5" id="KW-0411">Iron-sulfur</keyword>
<dbReference type="PROSITE" id="PS51085">
    <property type="entry name" value="2FE2S_FER_2"/>
    <property type="match status" value="1"/>
</dbReference>
<organism evidence="8 9">
    <name type="scientific">Pendulispora rubella</name>
    <dbReference type="NCBI Taxonomy" id="2741070"/>
    <lineage>
        <taxon>Bacteria</taxon>
        <taxon>Pseudomonadati</taxon>
        <taxon>Myxococcota</taxon>
        <taxon>Myxococcia</taxon>
        <taxon>Myxococcales</taxon>
        <taxon>Sorangiineae</taxon>
        <taxon>Pendulisporaceae</taxon>
        <taxon>Pendulispora</taxon>
    </lineage>
</organism>
<reference evidence="8" key="1">
    <citation type="submission" date="2021-12" db="EMBL/GenBank/DDBJ databases">
        <title>Discovery of the Pendulisporaceae a myxobacterial family with distinct sporulation behavior and unique specialized metabolism.</title>
        <authorList>
            <person name="Garcia R."/>
            <person name="Popoff A."/>
            <person name="Bader C.D."/>
            <person name="Loehr J."/>
            <person name="Walesch S."/>
            <person name="Walt C."/>
            <person name="Boldt J."/>
            <person name="Bunk B."/>
            <person name="Haeckl F.J.F.P.J."/>
            <person name="Gunesch A.P."/>
            <person name="Birkelbach J."/>
            <person name="Nuebel U."/>
            <person name="Pietschmann T."/>
            <person name="Bach T."/>
            <person name="Mueller R."/>
        </authorList>
    </citation>
    <scope>NUCLEOTIDE SEQUENCE</scope>
    <source>
        <strain evidence="8">MSr11367</strain>
    </source>
</reference>
<dbReference type="CDD" id="cd00207">
    <property type="entry name" value="fer2"/>
    <property type="match status" value="1"/>
</dbReference>
<name>A0ABZ2LF52_9BACT</name>
<proteinExistence type="inferred from homology"/>
<evidence type="ECO:0000256" key="5">
    <source>
        <dbReference type="ARBA" id="ARBA00023014"/>
    </source>
</evidence>
<comment type="cofactor">
    <cofactor evidence="6">
        <name>[2Fe-2S] cluster</name>
        <dbReference type="ChEBI" id="CHEBI:190135"/>
    </cofactor>
</comment>
<protein>
    <submittedName>
        <fullName evidence="8">2Fe-2S iron-sulfur cluster-binding protein</fullName>
    </submittedName>
</protein>
<dbReference type="InterPro" id="IPR012675">
    <property type="entry name" value="Beta-grasp_dom_sf"/>
</dbReference>
<evidence type="ECO:0000256" key="6">
    <source>
        <dbReference type="ARBA" id="ARBA00034078"/>
    </source>
</evidence>
<keyword evidence="2" id="KW-0001">2Fe-2S</keyword>
<evidence type="ECO:0000313" key="8">
    <source>
        <dbReference type="EMBL" id="WXB07377.1"/>
    </source>
</evidence>
<dbReference type="InterPro" id="IPR001055">
    <property type="entry name" value="Adrenodoxin-like"/>
</dbReference>
<dbReference type="PANTHER" id="PTHR23426:SF65">
    <property type="entry name" value="FERREDOXIN-2, MITOCHONDRIAL"/>
    <property type="match status" value="1"/>
</dbReference>
<dbReference type="PRINTS" id="PR00355">
    <property type="entry name" value="ADRENODOXIN"/>
</dbReference>
<gene>
    <name evidence="8" type="ORF">LVJ94_09025</name>
</gene>
<feature type="domain" description="2Fe-2S ferredoxin-type" evidence="7">
    <location>
        <begin position="2"/>
        <end position="98"/>
    </location>
</feature>
<dbReference type="PANTHER" id="PTHR23426">
    <property type="entry name" value="FERREDOXIN/ADRENODOXIN"/>
    <property type="match status" value="1"/>
</dbReference>
<evidence type="ECO:0000259" key="7">
    <source>
        <dbReference type="PROSITE" id="PS51085"/>
    </source>
</evidence>
<evidence type="ECO:0000256" key="3">
    <source>
        <dbReference type="ARBA" id="ARBA00022723"/>
    </source>
</evidence>
<dbReference type="Gene3D" id="3.10.20.30">
    <property type="match status" value="1"/>
</dbReference>
<dbReference type="Pfam" id="PF00111">
    <property type="entry name" value="Fer2"/>
    <property type="match status" value="1"/>
</dbReference>
<evidence type="ECO:0000313" key="9">
    <source>
        <dbReference type="Proteomes" id="UP001374803"/>
    </source>
</evidence>
<dbReference type="SUPFAM" id="SSF54292">
    <property type="entry name" value="2Fe-2S ferredoxin-like"/>
    <property type="match status" value="1"/>
</dbReference>
<sequence length="117" mass="13053">MAIVRFKGYGEIEVPVGTSILQAAQELHAPEGYACGGVCACSTCHIYVTKGSHLLSGQEEEEEDMLDKAFDVRANSRLGCQSTIERDGEIEVEITRESLEAYENEHPQERGKYVTWR</sequence>